<organism evidence="2 3">
    <name type="scientific">Burkholderia multivorans</name>
    <dbReference type="NCBI Taxonomy" id="87883"/>
    <lineage>
        <taxon>Bacteria</taxon>
        <taxon>Pseudomonadati</taxon>
        <taxon>Pseudomonadota</taxon>
        <taxon>Betaproteobacteria</taxon>
        <taxon>Burkholderiales</taxon>
        <taxon>Burkholderiaceae</taxon>
        <taxon>Burkholderia</taxon>
        <taxon>Burkholderia cepacia complex</taxon>
    </lineage>
</organism>
<protein>
    <submittedName>
        <fullName evidence="2">Uncharacterized protein</fullName>
    </submittedName>
</protein>
<evidence type="ECO:0000256" key="1">
    <source>
        <dbReference type="SAM" id="MobiDB-lite"/>
    </source>
</evidence>
<name>A0AB37AZQ2_9BURK</name>
<evidence type="ECO:0000313" key="3">
    <source>
        <dbReference type="Proteomes" id="UP000237811"/>
    </source>
</evidence>
<evidence type="ECO:0000313" key="2">
    <source>
        <dbReference type="EMBL" id="PRE56504.1"/>
    </source>
</evidence>
<dbReference type="EMBL" id="PVFR01000001">
    <property type="protein sequence ID" value="PRE56504.1"/>
    <property type="molecule type" value="Genomic_DNA"/>
</dbReference>
<comment type="caution">
    <text evidence="2">The sequence shown here is derived from an EMBL/GenBank/DDBJ whole genome shotgun (WGS) entry which is preliminary data.</text>
</comment>
<sequence>MIATVFTFDSSDLLRGPRVAAAVRTPRARDAGDGATAMPRDGRRMRSGRAARAPTRFTTPL</sequence>
<reference evidence="2 3" key="1">
    <citation type="submission" date="2018-03" db="EMBL/GenBank/DDBJ databases">
        <authorList>
            <person name="Nguyen K."/>
            <person name="Fouts D."/>
            <person name="Sutton G."/>
        </authorList>
    </citation>
    <scope>NUCLEOTIDE SEQUENCE [LARGE SCALE GENOMIC DNA]</scope>
    <source>
        <strain evidence="2 3">AU14328</strain>
    </source>
</reference>
<accession>A0AB37AZQ2</accession>
<gene>
    <name evidence="2" type="ORF">C6P99_00120</name>
</gene>
<proteinExistence type="predicted"/>
<dbReference type="AlphaFoldDB" id="A0AB37AZQ2"/>
<dbReference type="Proteomes" id="UP000237811">
    <property type="component" value="Unassembled WGS sequence"/>
</dbReference>
<feature type="region of interest" description="Disordered" evidence="1">
    <location>
        <begin position="25"/>
        <end position="61"/>
    </location>
</feature>